<dbReference type="SUPFAM" id="SSF52218">
    <property type="entry name" value="Flavoproteins"/>
    <property type="match status" value="1"/>
</dbReference>
<protein>
    <recommendedName>
        <fullName evidence="7">Flavodoxin</fullName>
    </recommendedName>
</protein>
<dbReference type="PANTHER" id="PTHR42809:SF1">
    <property type="entry name" value="FLAVODOXIN 1"/>
    <property type="match status" value="1"/>
</dbReference>
<dbReference type="Pfam" id="PF00258">
    <property type="entry name" value="Flavodoxin_1"/>
    <property type="match status" value="1"/>
</dbReference>
<evidence type="ECO:0000256" key="7">
    <source>
        <dbReference type="PIRNR" id="PIRNR038996"/>
    </source>
</evidence>
<keyword evidence="4 7" id="KW-0285">Flavoprotein</keyword>
<dbReference type="InterPro" id="IPR029039">
    <property type="entry name" value="Flavoprotein-like_sf"/>
</dbReference>
<dbReference type="PROSITE" id="PS50902">
    <property type="entry name" value="FLAVODOXIN_LIKE"/>
    <property type="match status" value="1"/>
</dbReference>
<dbReference type="PANTHER" id="PTHR42809">
    <property type="entry name" value="FLAVODOXIN 2"/>
    <property type="match status" value="1"/>
</dbReference>
<evidence type="ECO:0000313" key="12">
    <source>
        <dbReference type="Proteomes" id="UP000262712"/>
    </source>
</evidence>
<evidence type="ECO:0000313" key="11">
    <source>
        <dbReference type="Proteomes" id="UP000221222"/>
    </source>
</evidence>
<dbReference type="KEGG" id="amol:AMOL_2256"/>
<dbReference type="Gene3D" id="3.40.50.360">
    <property type="match status" value="1"/>
</dbReference>
<dbReference type="GO" id="GO:0009055">
    <property type="term" value="F:electron transfer activity"/>
    <property type="evidence" value="ECO:0007669"/>
    <property type="project" value="UniProtKB-UniRule"/>
</dbReference>
<dbReference type="EMBL" id="NXFY01000006">
    <property type="protein sequence ID" value="PHO18463.1"/>
    <property type="molecule type" value="Genomic_DNA"/>
</dbReference>
<keyword evidence="11" id="KW-1185">Reference proteome</keyword>
<comment type="cofactor">
    <cofactor evidence="1 7">
        <name>FMN</name>
        <dbReference type="ChEBI" id="CHEBI:58210"/>
    </cofactor>
</comment>
<keyword evidence="3 7" id="KW-0813">Transport</keyword>
<dbReference type="RefSeq" id="WP_099342100.1">
    <property type="nucleotide sequence ID" value="NZ_CP032098.1"/>
</dbReference>
<feature type="domain" description="Flavodoxin-like" evidence="8">
    <location>
        <begin position="4"/>
        <end position="168"/>
    </location>
</feature>
<gene>
    <name evidence="9" type="primary">nifF</name>
    <name evidence="9" type="ORF">AMOL_2256</name>
    <name evidence="10" type="ORF">CPU12_05580</name>
</gene>
<dbReference type="AlphaFoldDB" id="A0A2G1DIX5"/>
<evidence type="ECO:0000313" key="9">
    <source>
        <dbReference type="EMBL" id="AXX93209.1"/>
    </source>
</evidence>
<evidence type="ECO:0000256" key="5">
    <source>
        <dbReference type="ARBA" id="ARBA00022643"/>
    </source>
</evidence>
<dbReference type="InterPro" id="IPR010086">
    <property type="entry name" value="Flavodoxin_lc"/>
</dbReference>
<evidence type="ECO:0000256" key="1">
    <source>
        <dbReference type="ARBA" id="ARBA00001917"/>
    </source>
</evidence>
<reference evidence="9 12" key="2">
    <citation type="submission" date="2018-08" db="EMBL/GenBank/DDBJ databases">
        <title>Complete genome of the Arcobacter molluscorum type strain LMG 25693.</title>
        <authorList>
            <person name="Miller W.G."/>
            <person name="Yee E."/>
            <person name="Bono J.L."/>
        </authorList>
    </citation>
    <scope>NUCLEOTIDE SEQUENCE [LARGE SCALE GENOMIC DNA]</scope>
    <source>
        <strain evidence="9 12">CECT 7696</strain>
    </source>
</reference>
<keyword evidence="5 7" id="KW-0288">FMN</keyword>
<sequence>MANVGIFCATAGGTSLKIAQQLAKAFNVEEEDFINMEEDFDDVEQLLPYDVLFIGSSTWGQGDVHHEWVDPQLDIESVGIDFSGKKIALFGAGDSVKHGEHFCSALGKLYKTFSQAGASIVGFVDANDYNYKFSLSQIEDKLCGLAIDEHNEKEKTQIRIENWIANLKKEIF</sequence>
<evidence type="ECO:0000313" key="10">
    <source>
        <dbReference type="EMBL" id="PHO18463.1"/>
    </source>
</evidence>
<evidence type="ECO:0000256" key="6">
    <source>
        <dbReference type="ARBA" id="ARBA00022982"/>
    </source>
</evidence>
<dbReference type="EMBL" id="CP032098">
    <property type="protein sequence ID" value="AXX93209.1"/>
    <property type="molecule type" value="Genomic_DNA"/>
</dbReference>
<evidence type="ECO:0000256" key="2">
    <source>
        <dbReference type="ARBA" id="ARBA00005267"/>
    </source>
</evidence>
<proteinExistence type="inferred from homology"/>
<dbReference type="Proteomes" id="UP000262712">
    <property type="component" value="Chromosome"/>
</dbReference>
<evidence type="ECO:0000256" key="3">
    <source>
        <dbReference type="ARBA" id="ARBA00022448"/>
    </source>
</evidence>
<keyword evidence="6 7" id="KW-0249">Electron transport</keyword>
<dbReference type="GO" id="GO:0010181">
    <property type="term" value="F:FMN binding"/>
    <property type="evidence" value="ECO:0007669"/>
    <property type="project" value="UniProtKB-UniRule"/>
</dbReference>
<dbReference type="InterPro" id="IPR008254">
    <property type="entry name" value="Flavodoxin/NO_synth"/>
</dbReference>
<dbReference type="Proteomes" id="UP000221222">
    <property type="component" value="Unassembled WGS sequence"/>
</dbReference>
<name>A0A2G1DIX5_9BACT</name>
<reference evidence="10 11" key="1">
    <citation type="submission" date="2017-09" db="EMBL/GenBank/DDBJ databases">
        <title>Arcobacter canalis sp. nov., a new species isolated from a water canal contaminated with urban sewage.</title>
        <authorList>
            <person name="Perez-Cataluna A."/>
            <person name="Salas-Masso N."/>
            <person name="Figueras M.J."/>
        </authorList>
    </citation>
    <scope>NUCLEOTIDE SEQUENCE [LARGE SCALE GENOMIC DNA]</scope>
    <source>
        <strain evidence="10 11">F98-3</strain>
    </source>
</reference>
<comment type="function">
    <text evidence="7">Low-potential electron donor to a number of redox enzymes.</text>
</comment>
<comment type="similarity">
    <text evidence="2 7">Belongs to the flavodoxin family.</text>
</comment>
<accession>A0A2G1DIX5</accession>
<dbReference type="InterPro" id="IPR050619">
    <property type="entry name" value="Flavodoxin"/>
</dbReference>
<dbReference type="PIRSF" id="PIRSF038996">
    <property type="entry name" value="FldA"/>
    <property type="match status" value="1"/>
</dbReference>
<evidence type="ECO:0000259" key="8">
    <source>
        <dbReference type="PROSITE" id="PS50902"/>
    </source>
</evidence>
<organism evidence="10 11">
    <name type="scientific">Malaciobacter molluscorum LMG 25693</name>
    <dbReference type="NCBI Taxonomy" id="870501"/>
    <lineage>
        <taxon>Bacteria</taxon>
        <taxon>Pseudomonadati</taxon>
        <taxon>Campylobacterota</taxon>
        <taxon>Epsilonproteobacteria</taxon>
        <taxon>Campylobacterales</taxon>
        <taxon>Arcobacteraceae</taxon>
        <taxon>Malaciobacter</taxon>
    </lineage>
</organism>
<evidence type="ECO:0000256" key="4">
    <source>
        <dbReference type="ARBA" id="ARBA00022630"/>
    </source>
</evidence>